<organism evidence="1 2">
    <name type="scientific">Brachionus plicatilis</name>
    <name type="common">Marine rotifer</name>
    <name type="synonym">Brachionus muelleri</name>
    <dbReference type="NCBI Taxonomy" id="10195"/>
    <lineage>
        <taxon>Eukaryota</taxon>
        <taxon>Metazoa</taxon>
        <taxon>Spiralia</taxon>
        <taxon>Gnathifera</taxon>
        <taxon>Rotifera</taxon>
        <taxon>Eurotatoria</taxon>
        <taxon>Monogononta</taxon>
        <taxon>Pseudotrocha</taxon>
        <taxon>Ploima</taxon>
        <taxon>Brachionidae</taxon>
        <taxon>Brachionus</taxon>
    </lineage>
</organism>
<reference evidence="1 2" key="1">
    <citation type="journal article" date="2018" name="Sci. Rep.">
        <title>Genomic signatures of local adaptation to the degree of environmental predictability in rotifers.</title>
        <authorList>
            <person name="Franch-Gras L."/>
            <person name="Hahn C."/>
            <person name="Garcia-Roger E.M."/>
            <person name="Carmona M.J."/>
            <person name="Serra M."/>
            <person name="Gomez A."/>
        </authorList>
    </citation>
    <scope>NUCLEOTIDE SEQUENCE [LARGE SCALE GENOMIC DNA]</scope>
    <source>
        <strain evidence="1">HYR1</strain>
    </source>
</reference>
<sequence length="216" mass="24680">MLNLHLIFTFNIKCCQERIIPRNALSVRSYELANLILNDQVIVQDNAEQEATVLINDPYLCTATASNKLKKQSSLIDTKELEPGTAKRKSNLKHSHSAQTIDGQCPSQVTSLDFFLFKSPSKNFNFFFAINSVNVKSIQLENPKSKPYFDLLDLNKFCADELQGCNVYGKGKKDLTKRPLDVQKNAYLITKNRTNHMNKRIHKLLKTEEEDKDITL</sequence>
<comment type="caution">
    <text evidence="1">The sequence shown here is derived from an EMBL/GenBank/DDBJ whole genome shotgun (WGS) entry which is preliminary data.</text>
</comment>
<evidence type="ECO:0000313" key="2">
    <source>
        <dbReference type="Proteomes" id="UP000276133"/>
    </source>
</evidence>
<dbReference type="Proteomes" id="UP000276133">
    <property type="component" value="Unassembled WGS sequence"/>
</dbReference>
<dbReference type="AlphaFoldDB" id="A0A3M7QFI7"/>
<dbReference type="EMBL" id="REGN01006310">
    <property type="protein sequence ID" value="RNA10049.1"/>
    <property type="molecule type" value="Genomic_DNA"/>
</dbReference>
<proteinExistence type="predicted"/>
<evidence type="ECO:0000313" key="1">
    <source>
        <dbReference type="EMBL" id="RNA10049.1"/>
    </source>
</evidence>
<gene>
    <name evidence="1" type="ORF">BpHYR1_040337</name>
</gene>
<accession>A0A3M7QFI7</accession>
<name>A0A3M7QFI7_BRAPC</name>
<keyword evidence="2" id="KW-1185">Reference proteome</keyword>
<protein>
    <submittedName>
        <fullName evidence="1">Uncharacterized protein</fullName>
    </submittedName>
</protein>